<organism evidence="2 3">
    <name type="scientific">Mesorhabditis spiculigera</name>
    <dbReference type="NCBI Taxonomy" id="96644"/>
    <lineage>
        <taxon>Eukaryota</taxon>
        <taxon>Metazoa</taxon>
        <taxon>Ecdysozoa</taxon>
        <taxon>Nematoda</taxon>
        <taxon>Chromadorea</taxon>
        <taxon>Rhabditida</taxon>
        <taxon>Rhabditina</taxon>
        <taxon>Rhabditomorpha</taxon>
        <taxon>Rhabditoidea</taxon>
        <taxon>Rhabditidae</taxon>
        <taxon>Mesorhabditinae</taxon>
        <taxon>Mesorhabditis</taxon>
    </lineage>
</organism>
<dbReference type="Proteomes" id="UP001177023">
    <property type="component" value="Unassembled WGS sequence"/>
</dbReference>
<name>A0AA36CSM6_9BILA</name>
<accession>A0AA36CSM6</accession>
<protein>
    <submittedName>
        <fullName evidence="2">Uncharacterized protein</fullName>
    </submittedName>
</protein>
<dbReference type="EMBL" id="CATQJA010002631">
    <property type="protein sequence ID" value="CAJ0574570.1"/>
    <property type="molecule type" value="Genomic_DNA"/>
</dbReference>
<proteinExistence type="predicted"/>
<evidence type="ECO:0000313" key="2">
    <source>
        <dbReference type="EMBL" id="CAJ0574570.1"/>
    </source>
</evidence>
<evidence type="ECO:0000313" key="3">
    <source>
        <dbReference type="Proteomes" id="UP001177023"/>
    </source>
</evidence>
<keyword evidence="3" id="KW-1185">Reference proteome</keyword>
<gene>
    <name evidence="2" type="ORF">MSPICULIGERA_LOCUS12902</name>
</gene>
<reference evidence="2" key="1">
    <citation type="submission" date="2023-06" db="EMBL/GenBank/DDBJ databases">
        <authorList>
            <person name="Delattre M."/>
        </authorList>
    </citation>
    <scope>NUCLEOTIDE SEQUENCE</scope>
    <source>
        <strain evidence="2">AF72</strain>
    </source>
</reference>
<comment type="caution">
    <text evidence="2">The sequence shown here is derived from an EMBL/GenBank/DDBJ whole genome shotgun (WGS) entry which is preliminary data.</text>
</comment>
<evidence type="ECO:0000256" key="1">
    <source>
        <dbReference type="SAM" id="MobiDB-lite"/>
    </source>
</evidence>
<dbReference type="AlphaFoldDB" id="A0AA36CSM6"/>
<feature type="non-terminal residue" evidence="2">
    <location>
        <position position="1"/>
    </location>
</feature>
<feature type="region of interest" description="Disordered" evidence="1">
    <location>
        <begin position="45"/>
        <end position="84"/>
    </location>
</feature>
<sequence>MSESRAPTVSDLVGQIDVRPVILPPAHEKQDQYAPTYHNIDVLWKPSFGGRKNSRTLSTDSDGDEMRRISISDLGASGPTSPTAQMSAEYTDFAMDKGMAVGAEPPRTRRMSLSEMIFGSPGQRRFTWGEKTEVVEERKGSVTEDSRFKEILRLQRQVNDEGGLSHLKASDYRMKD</sequence>